<dbReference type="PANTHER" id="PTHR11712:SF336">
    <property type="entry name" value="3-OXOACYL-[ACYL-CARRIER-PROTEIN] SYNTHASE, MITOCHONDRIAL"/>
    <property type="match status" value="1"/>
</dbReference>
<dbReference type="Gene3D" id="3.40.47.10">
    <property type="match status" value="2"/>
</dbReference>
<dbReference type="Pfam" id="PF00109">
    <property type="entry name" value="ketoacyl-synt"/>
    <property type="match status" value="1"/>
</dbReference>
<dbReference type="SUPFAM" id="SSF53901">
    <property type="entry name" value="Thiolase-like"/>
    <property type="match status" value="2"/>
</dbReference>
<dbReference type="InterPro" id="IPR014031">
    <property type="entry name" value="Ketoacyl_synth_C"/>
</dbReference>
<dbReference type="GO" id="GO:0006633">
    <property type="term" value="P:fatty acid biosynthetic process"/>
    <property type="evidence" value="ECO:0007669"/>
    <property type="project" value="TreeGrafter"/>
</dbReference>
<dbReference type="PANTHER" id="PTHR11712">
    <property type="entry name" value="POLYKETIDE SYNTHASE-RELATED"/>
    <property type="match status" value="1"/>
</dbReference>
<dbReference type="CDD" id="cd00834">
    <property type="entry name" value="KAS_I_II"/>
    <property type="match status" value="1"/>
</dbReference>
<evidence type="ECO:0000259" key="4">
    <source>
        <dbReference type="PROSITE" id="PS52004"/>
    </source>
</evidence>
<name>A0A8J7WTC6_9ACTN</name>
<evidence type="ECO:0000256" key="3">
    <source>
        <dbReference type="RuleBase" id="RU003694"/>
    </source>
</evidence>
<dbReference type="SMART" id="SM00825">
    <property type="entry name" value="PKS_KS"/>
    <property type="match status" value="1"/>
</dbReference>
<feature type="domain" description="Ketosynthase family 3 (KS3)" evidence="4">
    <location>
        <begin position="7"/>
        <end position="411"/>
    </location>
</feature>
<evidence type="ECO:0000313" key="6">
    <source>
        <dbReference type="Proteomes" id="UP000677913"/>
    </source>
</evidence>
<gene>
    <name evidence="5" type="ORF">KGA66_17385</name>
</gene>
<protein>
    <submittedName>
        <fullName evidence="5">Beta-ketoacyl-[acyl-carrier-protein] synthase family protein</fullName>
    </submittedName>
</protein>
<keyword evidence="2 3" id="KW-0808">Transferase</keyword>
<dbReference type="Pfam" id="PF02801">
    <property type="entry name" value="Ketoacyl-synt_C"/>
    <property type="match status" value="1"/>
</dbReference>
<dbReference type="Proteomes" id="UP000677913">
    <property type="component" value="Unassembled WGS sequence"/>
</dbReference>
<comment type="caution">
    <text evidence="5">The sequence shown here is derived from an EMBL/GenBank/DDBJ whole genome shotgun (WGS) entry which is preliminary data.</text>
</comment>
<dbReference type="GO" id="GO:0004315">
    <property type="term" value="F:3-oxoacyl-[acyl-carrier-protein] synthase activity"/>
    <property type="evidence" value="ECO:0007669"/>
    <property type="project" value="TreeGrafter"/>
</dbReference>
<keyword evidence="6" id="KW-1185">Reference proteome</keyword>
<sequence length="413" mass="42756">MDAIVARRGVVVTGIGIVCPLGASADDLWQGLAAGRSGIGPVTRFDPSRFKSRLAGEVDEAALSAAPGPLHFEIRRMSAFVRYAVFAADRAIEDSGLEPAADGGGVCLGVSMGGLPNIEAGVLTQERRGVHKTSPFLIPSLIPSMATSMIALRHGIGQEQVTITGACASGCQALGHALREIRSGARTWMIAGGSEAVITPITYSGLQAMGALSRSEDPQRAPRPFDRDRDGLIVGEAAAVFVLEDRAHAEGRGAVIYGELAGYAANSGREDITGISASQAAACMNGAIADAGLTAGDVDCVFAQASGMVQGDAAELEAVRLVTADARRRPVVTSIKGNTGYTFGANGPVNLAAALMALRHQVVPATLHLEKTDPSFVDVDIAREPRPTEVNRCVVNAFGFGGIKTSLIVSRAK</sequence>
<reference evidence="5" key="1">
    <citation type="submission" date="2021-04" db="EMBL/GenBank/DDBJ databases">
        <title>Genome based classification of Actinospica acidithermotolerans sp. nov., an actinobacterium isolated from an Indonesian hot spring.</title>
        <authorList>
            <person name="Kusuma A.B."/>
            <person name="Putra K.E."/>
            <person name="Nafisah S."/>
            <person name="Loh J."/>
            <person name="Nouioui I."/>
            <person name="Goodfellow M."/>
        </authorList>
    </citation>
    <scope>NUCLEOTIDE SEQUENCE</scope>
    <source>
        <strain evidence="5">DSM 45618</strain>
    </source>
</reference>
<dbReference type="GO" id="GO:0005829">
    <property type="term" value="C:cytosol"/>
    <property type="evidence" value="ECO:0007669"/>
    <property type="project" value="TreeGrafter"/>
</dbReference>
<evidence type="ECO:0000313" key="5">
    <source>
        <dbReference type="EMBL" id="MBS2964834.1"/>
    </source>
</evidence>
<comment type="similarity">
    <text evidence="1 3">Belongs to the thiolase-like superfamily. Beta-ketoacyl-ACP synthases family.</text>
</comment>
<proteinExistence type="inferred from homology"/>
<dbReference type="RefSeq" id="WP_211469194.1">
    <property type="nucleotide sequence ID" value="NZ_JAGSXH010000061.1"/>
</dbReference>
<dbReference type="EMBL" id="JAGSXH010000061">
    <property type="protein sequence ID" value="MBS2964834.1"/>
    <property type="molecule type" value="Genomic_DNA"/>
</dbReference>
<dbReference type="InterPro" id="IPR020841">
    <property type="entry name" value="PKS_Beta-ketoAc_synthase_dom"/>
</dbReference>
<dbReference type="PROSITE" id="PS52004">
    <property type="entry name" value="KS3_2"/>
    <property type="match status" value="1"/>
</dbReference>
<evidence type="ECO:0000256" key="1">
    <source>
        <dbReference type="ARBA" id="ARBA00008467"/>
    </source>
</evidence>
<organism evidence="5 6">
    <name type="scientific">Actinocrinis puniceicyclus</name>
    <dbReference type="NCBI Taxonomy" id="977794"/>
    <lineage>
        <taxon>Bacteria</taxon>
        <taxon>Bacillati</taxon>
        <taxon>Actinomycetota</taxon>
        <taxon>Actinomycetes</taxon>
        <taxon>Catenulisporales</taxon>
        <taxon>Actinospicaceae</taxon>
        <taxon>Actinocrinis</taxon>
    </lineage>
</organism>
<dbReference type="InterPro" id="IPR016039">
    <property type="entry name" value="Thiolase-like"/>
</dbReference>
<dbReference type="InterPro" id="IPR014030">
    <property type="entry name" value="Ketoacyl_synth_N"/>
</dbReference>
<accession>A0A8J7WTC6</accession>
<evidence type="ECO:0000256" key="2">
    <source>
        <dbReference type="ARBA" id="ARBA00022679"/>
    </source>
</evidence>
<dbReference type="AlphaFoldDB" id="A0A8J7WTC6"/>
<dbReference type="InterPro" id="IPR000794">
    <property type="entry name" value="Beta-ketoacyl_synthase"/>
</dbReference>